<name>A0A9P4KGB6_9PLEO</name>
<dbReference type="AlphaFoldDB" id="A0A9P4KGB6"/>
<dbReference type="OrthoDB" id="3360421at2759"/>
<organism evidence="2 3">
    <name type="scientific">Lojkania enalia</name>
    <dbReference type="NCBI Taxonomy" id="147567"/>
    <lineage>
        <taxon>Eukaryota</taxon>
        <taxon>Fungi</taxon>
        <taxon>Dikarya</taxon>
        <taxon>Ascomycota</taxon>
        <taxon>Pezizomycotina</taxon>
        <taxon>Dothideomycetes</taxon>
        <taxon>Pleosporomycetidae</taxon>
        <taxon>Pleosporales</taxon>
        <taxon>Pleosporales incertae sedis</taxon>
        <taxon>Lojkania</taxon>
    </lineage>
</organism>
<reference evidence="3" key="1">
    <citation type="journal article" date="2020" name="Stud. Mycol.">
        <title>101 Dothideomycetes genomes: A test case for predicting lifestyles and emergence of pathogens.</title>
        <authorList>
            <person name="Haridas S."/>
            <person name="Albert R."/>
            <person name="Binder M."/>
            <person name="Bloem J."/>
            <person name="LaButti K."/>
            <person name="Salamov A."/>
            <person name="Andreopoulos B."/>
            <person name="Baker S."/>
            <person name="Barry K."/>
            <person name="Bills G."/>
            <person name="Bluhm B."/>
            <person name="Cannon C."/>
            <person name="Castanera R."/>
            <person name="Culley D."/>
            <person name="Daum C."/>
            <person name="Ezra D."/>
            <person name="Gonzalez J."/>
            <person name="Henrissat B."/>
            <person name="Kuo A."/>
            <person name="Liang C."/>
            <person name="Lipzen A."/>
            <person name="Lutzoni F."/>
            <person name="Magnuson J."/>
            <person name="Mondo S."/>
            <person name="Nolan M."/>
            <person name="Ohm R."/>
            <person name="Pangilinan J."/>
            <person name="Park H.-J."/>
            <person name="Ramirez L."/>
            <person name="Alfaro M."/>
            <person name="Sun H."/>
            <person name="Tritt A."/>
            <person name="Yoshinaga Y."/>
            <person name="Zwiers L.-H."/>
            <person name="Turgeon B."/>
            <person name="Goodwin S."/>
            <person name="Spatafora J."/>
            <person name="Crous P."/>
            <person name="Grigoriev I."/>
        </authorList>
    </citation>
    <scope>NUCLEOTIDE SEQUENCE [LARGE SCALE GENOMIC DNA]</scope>
    <source>
        <strain evidence="3">CBS 304.66</strain>
    </source>
</reference>
<dbReference type="EMBL" id="ML986587">
    <property type="protein sequence ID" value="KAF2268141.1"/>
    <property type="molecule type" value="Genomic_DNA"/>
</dbReference>
<evidence type="ECO:0000256" key="1">
    <source>
        <dbReference type="SAM" id="MobiDB-lite"/>
    </source>
</evidence>
<accession>A0A9P4KGB6</accession>
<feature type="region of interest" description="Disordered" evidence="1">
    <location>
        <begin position="23"/>
        <end position="80"/>
    </location>
</feature>
<keyword evidence="3" id="KW-1185">Reference proteome</keyword>
<dbReference type="Proteomes" id="UP000800093">
    <property type="component" value="Unassembled WGS sequence"/>
</dbReference>
<evidence type="ECO:0000313" key="2">
    <source>
        <dbReference type="EMBL" id="KAF2268141.1"/>
    </source>
</evidence>
<comment type="caution">
    <text evidence="2">The sequence shown here is derived from an EMBL/GenBank/DDBJ whole genome shotgun (WGS) entry which is preliminary data.</text>
</comment>
<protein>
    <submittedName>
        <fullName evidence="2">Uncharacterized protein</fullName>
    </submittedName>
</protein>
<proteinExistence type="predicted"/>
<sequence>MSACDFSKRQFFLRNVLESPVLSHPSDSILAPGSEDSASVSDAKSRATAPRTRKQGLIHKDSGLSDMPSTKGKPTDPELRERLKEGTGVIYTCIAWCEWFC</sequence>
<gene>
    <name evidence="2" type="ORF">CC78DRAFT_530085</name>
</gene>
<evidence type="ECO:0000313" key="3">
    <source>
        <dbReference type="Proteomes" id="UP000800093"/>
    </source>
</evidence>